<protein>
    <submittedName>
        <fullName evidence="2">Uncharacterized protein</fullName>
    </submittedName>
</protein>
<evidence type="ECO:0000313" key="3">
    <source>
        <dbReference type="Proteomes" id="UP000276133"/>
    </source>
</evidence>
<reference evidence="2 3" key="1">
    <citation type="journal article" date="2018" name="Sci. Rep.">
        <title>Genomic signatures of local adaptation to the degree of environmental predictability in rotifers.</title>
        <authorList>
            <person name="Franch-Gras L."/>
            <person name="Hahn C."/>
            <person name="Garcia-Roger E.M."/>
            <person name="Carmona M.J."/>
            <person name="Serra M."/>
            <person name="Gomez A."/>
        </authorList>
    </citation>
    <scope>NUCLEOTIDE SEQUENCE [LARGE SCALE GENOMIC DNA]</scope>
    <source>
        <strain evidence="2">HYR1</strain>
    </source>
</reference>
<gene>
    <name evidence="2" type="ORF">BpHYR1_018175</name>
</gene>
<feature type="transmembrane region" description="Helical" evidence="1">
    <location>
        <begin position="328"/>
        <end position="350"/>
    </location>
</feature>
<feature type="transmembrane region" description="Helical" evidence="1">
    <location>
        <begin position="533"/>
        <end position="561"/>
    </location>
</feature>
<dbReference type="Proteomes" id="UP000276133">
    <property type="component" value="Unassembled WGS sequence"/>
</dbReference>
<evidence type="ECO:0000313" key="2">
    <source>
        <dbReference type="EMBL" id="RNA35167.1"/>
    </source>
</evidence>
<proteinExistence type="predicted"/>
<keyword evidence="1" id="KW-0812">Transmembrane</keyword>
<feature type="transmembrane region" description="Helical" evidence="1">
    <location>
        <begin position="465"/>
        <end position="485"/>
    </location>
</feature>
<keyword evidence="1" id="KW-1133">Transmembrane helix</keyword>
<comment type="caution">
    <text evidence="2">The sequence shown here is derived from an EMBL/GenBank/DDBJ whole genome shotgun (WGS) entry which is preliminary data.</text>
</comment>
<keyword evidence="3" id="KW-1185">Reference proteome</keyword>
<name>A0A3M7SHS7_BRAPC</name>
<dbReference type="OrthoDB" id="10230340at2759"/>
<sequence>MLFKCKFQINLIKISDEIQIKRLINLINQDYIMRYDDSRSIFTIKNFNAFSQKIILNEKFELKVDNSQLKFEPSYFIKFFQIKAFNSEKSVFENLHLKHNKIQLEFYYSTLAYSGNCTGYDTDGIFQYVDLIAFTFNVKYTRNICPILFQNSALDALEFHGIITKRMILVKNATHLKINGLLDKIKNDSFQFATIKGISFNIDNGINDLNDVKQNQDNVVLIHSNSKFTTNSYDFPDHDFCAFKNFPDHRNTLNYSCLTIWLLKKACPFYNLLNINKQMMICRNMTTFKDQVKACNFAHMTRMCSLSTFEVKQVSKSLILYFAEVSDYYFVIIQYVLVLGAFLSNSYAFFVLQKIKSNLTSLKSSKNSIEYYMLANCCINLMYLVTRLIHLVSKCVYPYTMFCSEFHFTYESQLIEILVVDIMGNLLKFSSSLLQIFVSINRLIPLSSQIRIKINSISISKAARACTLLFFCINIGILIASQLMMSKINIWYFARDHLENYKEYPDKKFFFMNYLSPVQPIRLQLPSNKSVTILIMFILNIFINNILTTIIFCMAEILVLFNAQSNMRRKKNLSVNNDKKNLKKILKLNKPLNVIIFAPLFKN</sequence>
<dbReference type="AlphaFoldDB" id="A0A3M7SHS7"/>
<organism evidence="2 3">
    <name type="scientific">Brachionus plicatilis</name>
    <name type="common">Marine rotifer</name>
    <name type="synonym">Brachionus muelleri</name>
    <dbReference type="NCBI Taxonomy" id="10195"/>
    <lineage>
        <taxon>Eukaryota</taxon>
        <taxon>Metazoa</taxon>
        <taxon>Spiralia</taxon>
        <taxon>Gnathifera</taxon>
        <taxon>Rotifera</taxon>
        <taxon>Eurotatoria</taxon>
        <taxon>Monogononta</taxon>
        <taxon>Pseudotrocha</taxon>
        <taxon>Ploima</taxon>
        <taxon>Brachionidae</taxon>
        <taxon>Brachionus</taxon>
    </lineage>
</organism>
<accession>A0A3M7SHS7</accession>
<evidence type="ECO:0000256" key="1">
    <source>
        <dbReference type="SAM" id="Phobius"/>
    </source>
</evidence>
<keyword evidence="1" id="KW-0472">Membrane</keyword>
<dbReference type="EMBL" id="REGN01001368">
    <property type="protein sequence ID" value="RNA35167.1"/>
    <property type="molecule type" value="Genomic_DNA"/>
</dbReference>